<gene>
    <name evidence="7" type="ORF">SAMN05444170_0649</name>
</gene>
<feature type="domain" description="HTH iclR-type" evidence="5">
    <location>
        <begin position="26"/>
        <end position="88"/>
    </location>
</feature>
<dbReference type="PROSITE" id="PS51078">
    <property type="entry name" value="ICLR_ED"/>
    <property type="match status" value="1"/>
</dbReference>
<dbReference type="Gene3D" id="3.30.450.40">
    <property type="match status" value="1"/>
</dbReference>
<evidence type="ECO:0000256" key="4">
    <source>
        <dbReference type="SAM" id="MobiDB-lite"/>
    </source>
</evidence>
<dbReference type="PROSITE" id="PS51077">
    <property type="entry name" value="HTH_ICLR"/>
    <property type="match status" value="1"/>
</dbReference>
<proteinExistence type="predicted"/>
<dbReference type="Proteomes" id="UP000184096">
    <property type="component" value="Chromosome I"/>
</dbReference>
<keyword evidence="3" id="KW-0804">Transcription</keyword>
<dbReference type="SUPFAM" id="SSF55781">
    <property type="entry name" value="GAF domain-like"/>
    <property type="match status" value="1"/>
</dbReference>
<dbReference type="Pfam" id="PF01614">
    <property type="entry name" value="IclR_C"/>
    <property type="match status" value="1"/>
</dbReference>
<dbReference type="InterPro" id="IPR029016">
    <property type="entry name" value="GAF-like_dom_sf"/>
</dbReference>
<evidence type="ECO:0000256" key="3">
    <source>
        <dbReference type="ARBA" id="ARBA00023163"/>
    </source>
</evidence>
<dbReference type="OrthoDB" id="9807558at2"/>
<dbReference type="InterPro" id="IPR014757">
    <property type="entry name" value="Tscrpt_reg_IclR_C"/>
</dbReference>
<evidence type="ECO:0000313" key="8">
    <source>
        <dbReference type="Proteomes" id="UP000184096"/>
    </source>
</evidence>
<dbReference type="InterPro" id="IPR050707">
    <property type="entry name" value="HTH_MetabolicPath_Reg"/>
</dbReference>
<name>A0A1M7T2P0_9BRAD</name>
<dbReference type="AlphaFoldDB" id="A0A1M7T2P0"/>
<feature type="domain" description="IclR-ED" evidence="6">
    <location>
        <begin position="89"/>
        <end position="273"/>
    </location>
</feature>
<evidence type="ECO:0000256" key="2">
    <source>
        <dbReference type="ARBA" id="ARBA00023125"/>
    </source>
</evidence>
<feature type="compositionally biased region" description="Basic and acidic residues" evidence="4">
    <location>
        <begin position="1"/>
        <end position="11"/>
    </location>
</feature>
<dbReference type="EMBL" id="LT670849">
    <property type="protein sequence ID" value="SHN64966.1"/>
    <property type="molecule type" value="Genomic_DNA"/>
</dbReference>
<keyword evidence="2" id="KW-0238">DNA-binding</keyword>
<dbReference type="Pfam" id="PF09339">
    <property type="entry name" value="HTH_IclR"/>
    <property type="match status" value="1"/>
</dbReference>
<keyword evidence="8" id="KW-1185">Reference proteome</keyword>
<evidence type="ECO:0000259" key="6">
    <source>
        <dbReference type="PROSITE" id="PS51078"/>
    </source>
</evidence>
<dbReference type="SMART" id="SM00346">
    <property type="entry name" value="HTH_ICLR"/>
    <property type="match status" value="1"/>
</dbReference>
<sequence>MPSERASEKRGVMPARPPIGRDHGGIQALDRAFLILDVMADAGGEAKLTEIAATAGLNVSTCHHLISTLHNWGYVSRGANSRSYVLGSRILHLSAACLRQVDLPRRAQSFLDRLNDQTKESVQLAIMQDTNLVHILRRESRHAVRVDAGLGGNAGAAHATATGKAILAWLPPNELDRIVADKGLTAFTPHTITDIEALKEEMRLTRRRGYSIDREEFRPGVICLGAAIRDHAGAVVGAISVSCPAFRATEEYIDELRVHLIAAADELSAELGAPGAILQGPAKSMAAE</sequence>
<reference evidence="8" key="1">
    <citation type="submission" date="2016-11" db="EMBL/GenBank/DDBJ databases">
        <authorList>
            <person name="Varghese N."/>
            <person name="Submissions S."/>
        </authorList>
    </citation>
    <scope>NUCLEOTIDE SEQUENCE [LARGE SCALE GENOMIC DNA]</scope>
    <source>
        <strain evidence="8">GAS401</strain>
    </source>
</reference>
<feature type="region of interest" description="Disordered" evidence="4">
    <location>
        <begin position="1"/>
        <end position="23"/>
    </location>
</feature>
<dbReference type="InterPro" id="IPR036390">
    <property type="entry name" value="WH_DNA-bd_sf"/>
</dbReference>
<accession>A0A1M7T2P0</accession>
<dbReference type="SUPFAM" id="SSF46785">
    <property type="entry name" value="Winged helix' DNA-binding domain"/>
    <property type="match status" value="1"/>
</dbReference>
<dbReference type="PANTHER" id="PTHR30136">
    <property type="entry name" value="HELIX-TURN-HELIX TRANSCRIPTIONAL REGULATOR, ICLR FAMILY"/>
    <property type="match status" value="1"/>
</dbReference>
<dbReference type="Gene3D" id="1.10.10.10">
    <property type="entry name" value="Winged helix-like DNA-binding domain superfamily/Winged helix DNA-binding domain"/>
    <property type="match status" value="1"/>
</dbReference>
<evidence type="ECO:0000256" key="1">
    <source>
        <dbReference type="ARBA" id="ARBA00023015"/>
    </source>
</evidence>
<dbReference type="GO" id="GO:0003677">
    <property type="term" value="F:DNA binding"/>
    <property type="evidence" value="ECO:0007669"/>
    <property type="project" value="UniProtKB-KW"/>
</dbReference>
<evidence type="ECO:0000259" key="5">
    <source>
        <dbReference type="PROSITE" id="PS51077"/>
    </source>
</evidence>
<dbReference type="InterPro" id="IPR005471">
    <property type="entry name" value="Tscrpt_reg_IclR_N"/>
</dbReference>
<dbReference type="GO" id="GO:0045892">
    <property type="term" value="P:negative regulation of DNA-templated transcription"/>
    <property type="evidence" value="ECO:0007669"/>
    <property type="project" value="TreeGrafter"/>
</dbReference>
<protein>
    <submittedName>
        <fullName evidence="7">Transcriptional regulator, IclR family</fullName>
    </submittedName>
</protein>
<dbReference type="GO" id="GO:0003700">
    <property type="term" value="F:DNA-binding transcription factor activity"/>
    <property type="evidence" value="ECO:0007669"/>
    <property type="project" value="TreeGrafter"/>
</dbReference>
<evidence type="ECO:0000313" key="7">
    <source>
        <dbReference type="EMBL" id="SHN64966.1"/>
    </source>
</evidence>
<dbReference type="PANTHER" id="PTHR30136:SF35">
    <property type="entry name" value="HTH-TYPE TRANSCRIPTIONAL REGULATOR RV1719"/>
    <property type="match status" value="1"/>
</dbReference>
<dbReference type="InterPro" id="IPR036388">
    <property type="entry name" value="WH-like_DNA-bd_sf"/>
</dbReference>
<keyword evidence="1" id="KW-0805">Transcription regulation</keyword>
<organism evidence="7 8">
    <name type="scientific">Bradyrhizobium erythrophlei</name>
    <dbReference type="NCBI Taxonomy" id="1437360"/>
    <lineage>
        <taxon>Bacteria</taxon>
        <taxon>Pseudomonadati</taxon>
        <taxon>Pseudomonadota</taxon>
        <taxon>Alphaproteobacteria</taxon>
        <taxon>Hyphomicrobiales</taxon>
        <taxon>Nitrobacteraceae</taxon>
        <taxon>Bradyrhizobium</taxon>
    </lineage>
</organism>